<gene>
    <name evidence="5" type="ORF">ACFSR5_08795</name>
</gene>
<keyword evidence="2" id="KW-0456">Lyase</keyword>
<dbReference type="PANTHER" id="PTHR48094">
    <property type="entry name" value="PROTEIN/NUCLEIC ACID DEGLYCASE DJ-1-RELATED"/>
    <property type="match status" value="1"/>
</dbReference>
<name>A0ABW5KHH5_9SPHI</name>
<feature type="domain" description="DJ-1/PfpI" evidence="4">
    <location>
        <begin position="29"/>
        <end position="225"/>
    </location>
</feature>
<evidence type="ECO:0000256" key="3">
    <source>
        <dbReference type="ARBA" id="ARBA00038493"/>
    </source>
</evidence>
<dbReference type="PANTHER" id="PTHR48094:SF11">
    <property type="entry name" value="GLUTATHIONE-INDEPENDENT GLYOXALASE HSP31-RELATED"/>
    <property type="match status" value="1"/>
</dbReference>
<comment type="caution">
    <text evidence="5">The sequence shown here is derived from an EMBL/GenBank/DDBJ whole genome shotgun (WGS) entry which is preliminary data.</text>
</comment>
<evidence type="ECO:0000313" key="5">
    <source>
        <dbReference type="EMBL" id="MFD2547740.1"/>
    </source>
</evidence>
<dbReference type="InterPro" id="IPR029062">
    <property type="entry name" value="Class_I_gatase-like"/>
</dbReference>
<dbReference type="SUPFAM" id="SSF52317">
    <property type="entry name" value="Class I glutamine amidotransferase-like"/>
    <property type="match status" value="1"/>
</dbReference>
<sequence length="235" mass="25829">MAHREVLFILTSHADMEGSNNKTGVWLGEFTDPYYAFIDAGYHVTLATPLGGEPPIDPLSKMTENLSTSNQRFLKDQDAQDALANTIQLKVINAFDYDIAFVPGGHGPLWDLHDNDDVARILTHFVSASKITGAVCHGPAALLAIEQNIFGYLRNKKITSFTNIEEKLVLRSGLIPYELESRLRAHGVDFSSAILPFMSHVVVDENLVTGQNPLSALGVAKKVIELAQKHYTSVL</sequence>
<keyword evidence="5" id="KW-0315">Glutamine amidotransferase</keyword>
<dbReference type="InterPro" id="IPR050325">
    <property type="entry name" value="Prot/Nucl_acid_deglycase"/>
</dbReference>
<dbReference type="EMBL" id="JBHULR010000003">
    <property type="protein sequence ID" value="MFD2547740.1"/>
    <property type="molecule type" value="Genomic_DNA"/>
</dbReference>
<dbReference type="CDD" id="cd03141">
    <property type="entry name" value="GATase1_Hsp31_like"/>
    <property type="match status" value="1"/>
</dbReference>
<protein>
    <submittedName>
        <fullName evidence="5">Type 1 glutamine amidotransferase domain-containing protein</fullName>
    </submittedName>
</protein>
<evidence type="ECO:0000256" key="1">
    <source>
        <dbReference type="ARBA" id="ARBA00023016"/>
    </source>
</evidence>
<dbReference type="Proteomes" id="UP001597545">
    <property type="component" value="Unassembled WGS sequence"/>
</dbReference>
<proteinExistence type="inferred from homology"/>
<keyword evidence="1" id="KW-0346">Stress response</keyword>
<dbReference type="Gene3D" id="3.40.50.880">
    <property type="match status" value="1"/>
</dbReference>
<keyword evidence="6" id="KW-1185">Reference proteome</keyword>
<evidence type="ECO:0000259" key="4">
    <source>
        <dbReference type="Pfam" id="PF01965"/>
    </source>
</evidence>
<dbReference type="Pfam" id="PF01965">
    <property type="entry name" value="DJ-1_PfpI"/>
    <property type="match status" value="1"/>
</dbReference>
<comment type="similarity">
    <text evidence="3">Belongs to the peptidase C56 family. HSP31-like subfamily.</text>
</comment>
<dbReference type="RefSeq" id="WP_380902783.1">
    <property type="nucleotide sequence ID" value="NZ_JBHUEG010000007.1"/>
</dbReference>
<dbReference type="InterPro" id="IPR002818">
    <property type="entry name" value="DJ-1/PfpI"/>
</dbReference>
<organism evidence="5 6">
    <name type="scientific">Sphingobacterium suaedae</name>
    <dbReference type="NCBI Taxonomy" id="1686402"/>
    <lineage>
        <taxon>Bacteria</taxon>
        <taxon>Pseudomonadati</taxon>
        <taxon>Bacteroidota</taxon>
        <taxon>Sphingobacteriia</taxon>
        <taxon>Sphingobacteriales</taxon>
        <taxon>Sphingobacteriaceae</taxon>
        <taxon>Sphingobacterium</taxon>
    </lineage>
</organism>
<reference evidence="6" key="1">
    <citation type="journal article" date="2019" name="Int. J. Syst. Evol. Microbiol.">
        <title>The Global Catalogue of Microorganisms (GCM) 10K type strain sequencing project: providing services to taxonomists for standard genome sequencing and annotation.</title>
        <authorList>
            <consortium name="The Broad Institute Genomics Platform"/>
            <consortium name="The Broad Institute Genome Sequencing Center for Infectious Disease"/>
            <person name="Wu L."/>
            <person name="Ma J."/>
        </authorList>
    </citation>
    <scope>NUCLEOTIDE SEQUENCE [LARGE SCALE GENOMIC DNA]</scope>
    <source>
        <strain evidence="6">KCTC 42662</strain>
    </source>
</reference>
<evidence type="ECO:0000256" key="2">
    <source>
        <dbReference type="ARBA" id="ARBA00023239"/>
    </source>
</evidence>
<evidence type="ECO:0000313" key="6">
    <source>
        <dbReference type="Proteomes" id="UP001597545"/>
    </source>
</evidence>
<accession>A0ABW5KHH5</accession>